<dbReference type="Proteomes" id="UP000297245">
    <property type="component" value="Unassembled WGS sequence"/>
</dbReference>
<sequence length="177" mass="19737">MSTDTASGSVAHRMTASGSSGHGDSGRQKGREIRSRGYSTRDLTRDMASGIADAIKVKHVCRTSKFSSEAARRQAQLTPPFAESEYYAPSVSFSFAKKESDFSRQERKKELRTYTNNRTFNAVQRNKSIEIGCRGTSDNTVEIFGAFRELDDHRRNNRSSMICDGPGKKDAEVLILR</sequence>
<name>A0A4S8KXK6_DENBC</name>
<evidence type="ECO:0000256" key="1">
    <source>
        <dbReference type="SAM" id="MobiDB-lite"/>
    </source>
</evidence>
<evidence type="ECO:0000313" key="2">
    <source>
        <dbReference type="EMBL" id="THU80734.1"/>
    </source>
</evidence>
<reference evidence="2 3" key="1">
    <citation type="journal article" date="2019" name="Nat. Ecol. Evol.">
        <title>Megaphylogeny resolves global patterns of mushroom evolution.</title>
        <authorList>
            <person name="Varga T."/>
            <person name="Krizsan K."/>
            <person name="Foldi C."/>
            <person name="Dima B."/>
            <person name="Sanchez-Garcia M."/>
            <person name="Sanchez-Ramirez S."/>
            <person name="Szollosi G.J."/>
            <person name="Szarkandi J.G."/>
            <person name="Papp V."/>
            <person name="Albert L."/>
            <person name="Andreopoulos W."/>
            <person name="Angelini C."/>
            <person name="Antonin V."/>
            <person name="Barry K.W."/>
            <person name="Bougher N.L."/>
            <person name="Buchanan P."/>
            <person name="Buyck B."/>
            <person name="Bense V."/>
            <person name="Catcheside P."/>
            <person name="Chovatia M."/>
            <person name="Cooper J."/>
            <person name="Damon W."/>
            <person name="Desjardin D."/>
            <person name="Finy P."/>
            <person name="Geml J."/>
            <person name="Haridas S."/>
            <person name="Hughes K."/>
            <person name="Justo A."/>
            <person name="Karasinski D."/>
            <person name="Kautmanova I."/>
            <person name="Kiss B."/>
            <person name="Kocsube S."/>
            <person name="Kotiranta H."/>
            <person name="LaButti K.M."/>
            <person name="Lechner B.E."/>
            <person name="Liimatainen K."/>
            <person name="Lipzen A."/>
            <person name="Lukacs Z."/>
            <person name="Mihaltcheva S."/>
            <person name="Morgado L.N."/>
            <person name="Niskanen T."/>
            <person name="Noordeloos M.E."/>
            <person name="Ohm R.A."/>
            <person name="Ortiz-Santana B."/>
            <person name="Ovrebo C."/>
            <person name="Racz N."/>
            <person name="Riley R."/>
            <person name="Savchenko A."/>
            <person name="Shiryaev A."/>
            <person name="Soop K."/>
            <person name="Spirin V."/>
            <person name="Szebenyi C."/>
            <person name="Tomsovsky M."/>
            <person name="Tulloss R.E."/>
            <person name="Uehling J."/>
            <person name="Grigoriev I.V."/>
            <person name="Vagvolgyi C."/>
            <person name="Papp T."/>
            <person name="Martin F.M."/>
            <person name="Miettinen O."/>
            <person name="Hibbett D.S."/>
            <person name="Nagy L.G."/>
        </authorList>
    </citation>
    <scope>NUCLEOTIDE SEQUENCE [LARGE SCALE GENOMIC DNA]</scope>
    <source>
        <strain evidence="2 3">CBS 962.96</strain>
    </source>
</reference>
<protein>
    <submittedName>
        <fullName evidence="2">Uncharacterized protein</fullName>
    </submittedName>
</protein>
<feature type="region of interest" description="Disordered" evidence="1">
    <location>
        <begin position="1"/>
        <end position="41"/>
    </location>
</feature>
<organism evidence="2 3">
    <name type="scientific">Dendrothele bispora (strain CBS 962.96)</name>
    <dbReference type="NCBI Taxonomy" id="1314807"/>
    <lineage>
        <taxon>Eukaryota</taxon>
        <taxon>Fungi</taxon>
        <taxon>Dikarya</taxon>
        <taxon>Basidiomycota</taxon>
        <taxon>Agaricomycotina</taxon>
        <taxon>Agaricomycetes</taxon>
        <taxon>Agaricomycetidae</taxon>
        <taxon>Agaricales</taxon>
        <taxon>Agaricales incertae sedis</taxon>
        <taxon>Dendrothele</taxon>
    </lineage>
</organism>
<gene>
    <name evidence="2" type="ORF">K435DRAFT_809642</name>
</gene>
<feature type="compositionally biased region" description="Basic and acidic residues" evidence="1">
    <location>
        <begin position="24"/>
        <end position="35"/>
    </location>
</feature>
<keyword evidence="3" id="KW-1185">Reference proteome</keyword>
<dbReference type="AlphaFoldDB" id="A0A4S8KXK6"/>
<dbReference type="EMBL" id="ML179874">
    <property type="protein sequence ID" value="THU80734.1"/>
    <property type="molecule type" value="Genomic_DNA"/>
</dbReference>
<evidence type="ECO:0000313" key="3">
    <source>
        <dbReference type="Proteomes" id="UP000297245"/>
    </source>
</evidence>
<proteinExistence type="predicted"/>
<accession>A0A4S8KXK6</accession>